<accession>A0A1Y2T007</accession>
<dbReference type="Proteomes" id="UP000243657">
    <property type="component" value="Unassembled WGS sequence"/>
</dbReference>
<organism evidence="1 3">
    <name type="scientific">Alloscardovia macacae</name>
    <dbReference type="NCBI Taxonomy" id="1160091"/>
    <lineage>
        <taxon>Bacteria</taxon>
        <taxon>Bacillati</taxon>
        <taxon>Actinomycetota</taxon>
        <taxon>Actinomycetes</taxon>
        <taxon>Bifidobacteriales</taxon>
        <taxon>Bifidobacteriaceae</taxon>
        <taxon>Alloscardovia</taxon>
    </lineage>
</organism>
<gene>
    <name evidence="2" type="ORF">ALMA_1437</name>
    <name evidence="1" type="ORF">B9T39_05640</name>
</gene>
<dbReference type="InterPro" id="IPR046571">
    <property type="entry name" value="DUF6725"/>
</dbReference>
<reference evidence="2 4" key="1">
    <citation type="journal article" date="2017" name="BMC Genomics">
        <title>Comparative genomic and phylogenomic analyses of the Bifidobacteriaceae family.</title>
        <authorList>
            <person name="Lugli G.A."/>
            <person name="Milani C."/>
            <person name="Turroni F."/>
            <person name="Duranti S."/>
            <person name="Mancabelli L."/>
            <person name="Mangifesta M."/>
            <person name="Ferrario C."/>
            <person name="Modesto M."/>
            <person name="Mattarelli P."/>
            <person name="Jiri K."/>
            <person name="van Sinderen D."/>
            <person name="Ventura M."/>
        </authorList>
    </citation>
    <scope>NUCLEOTIDE SEQUENCE [LARGE SCALE GENOMIC DNA]</scope>
    <source>
        <strain evidence="2 4">DSM 24762</strain>
    </source>
</reference>
<evidence type="ECO:0000313" key="4">
    <source>
        <dbReference type="Proteomes" id="UP000243657"/>
    </source>
</evidence>
<dbReference type="EMBL" id="MWWT01000009">
    <property type="protein sequence ID" value="OZG53135.1"/>
    <property type="molecule type" value="Genomic_DNA"/>
</dbReference>
<keyword evidence="4" id="KW-1185">Reference proteome</keyword>
<evidence type="ECO:0000313" key="3">
    <source>
        <dbReference type="Proteomes" id="UP000243540"/>
    </source>
</evidence>
<dbReference type="Proteomes" id="UP000243540">
    <property type="component" value="Unassembled WGS sequence"/>
</dbReference>
<sequence length="82" mass="8883">MLQIPVGARIVVRSRDGVDEFSGRPIFRDTVGHVLSVSETTLVVSRDPAANGSRPGSVVSLDVGRIIRIKPIPERGSYASRR</sequence>
<protein>
    <submittedName>
        <fullName evidence="1">Uncharacterized protein</fullName>
    </submittedName>
</protein>
<name>A0A1Y2T007_9BIFI</name>
<comment type="caution">
    <text evidence="1">The sequence shown here is derived from an EMBL/GenBank/DDBJ whole genome shotgun (WGS) entry which is preliminary data.</text>
</comment>
<evidence type="ECO:0000313" key="2">
    <source>
        <dbReference type="EMBL" id="OZG53135.1"/>
    </source>
</evidence>
<dbReference type="AlphaFoldDB" id="A0A1Y2T007"/>
<proteinExistence type="predicted"/>
<dbReference type="Pfam" id="PF20486">
    <property type="entry name" value="DUF6725"/>
    <property type="match status" value="1"/>
</dbReference>
<dbReference type="OrthoDB" id="3234801at2"/>
<dbReference type="RefSeq" id="WP_086106847.1">
    <property type="nucleotide sequence ID" value="NZ_JBHLWS010000001.1"/>
</dbReference>
<reference evidence="1 3" key="2">
    <citation type="submission" date="2017-04" db="EMBL/GenBank/DDBJ databases">
        <title>Draft genome sequences of Alloscardovia macacae UMA81211 and UMA81212 isolated from the feces of a rhesus macaque (Macaca mulatta).</title>
        <authorList>
            <person name="Albert K."/>
            <person name="Sela D.A."/>
        </authorList>
    </citation>
    <scope>NUCLEOTIDE SEQUENCE [LARGE SCALE GENOMIC DNA]</scope>
    <source>
        <strain evidence="1 3">UMA81212</strain>
    </source>
</reference>
<evidence type="ECO:0000313" key="1">
    <source>
        <dbReference type="EMBL" id="OTA28808.1"/>
    </source>
</evidence>
<dbReference type="EMBL" id="NEKC01000011">
    <property type="protein sequence ID" value="OTA28808.1"/>
    <property type="molecule type" value="Genomic_DNA"/>
</dbReference>